<name>A0A150JKN2_9EURY</name>
<comment type="caution">
    <text evidence="1">The sequence shown here is derived from an EMBL/GenBank/DDBJ whole genome shotgun (WGS) entry which is preliminary data.</text>
</comment>
<dbReference type="AlphaFoldDB" id="A0A150JKN2"/>
<dbReference type="SUPFAM" id="SSF53300">
    <property type="entry name" value="vWA-like"/>
    <property type="match status" value="1"/>
</dbReference>
<gene>
    <name evidence="1" type="ORF">APG09_00966</name>
</gene>
<protein>
    <recommendedName>
        <fullName evidence="2">VWFA domain-containing protein</fullName>
    </recommendedName>
</protein>
<proteinExistence type="predicted"/>
<dbReference type="InterPro" id="IPR036465">
    <property type="entry name" value="vWFA_dom_sf"/>
</dbReference>
<accession>A0A150JKN2</accession>
<dbReference type="EMBL" id="LNJE01000010">
    <property type="protein sequence ID" value="KYC57721.1"/>
    <property type="molecule type" value="Genomic_DNA"/>
</dbReference>
<organism evidence="1">
    <name type="scientific">Candidatus Methanofastidiosum methylothiophilum</name>
    <dbReference type="NCBI Taxonomy" id="1705564"/>
    <lineage>
        <taxon>Archaea</taxon>
        <taxon>Methanobacteriati</taxon>
        <taxon>Methanobacteriota</taxon>
        <taxon>Stenosarchaea group</taxon>
        <taxon>Candidatus Methanofastidiosia</taxon>
        <taxon>Candidatus Methanofastidiosales</taxon>
        <taxon>Candidatus Methanofastidiosaceae</taxon>
        <taxon>Candidatus Methanofastidiosum</taxon>
    </lineage>
</organism>
<evidence type="ECO:0008006" key="2">
    <source>
        <dbReference type="Google" id="ProtNLM"/>
    </source>
</evidence>
<sequence length="378" mass="42553">MLNYTINDFFVEAQRTLENFSKEDLRTRIEEVRNKYTDSSNDPKPLTPHAFLEGENSELIALDIKRNNPNINERLQALVNLGLDLAELSVAHNLLKDIPIKPHNGSALIIDMSGSMQDNGKNEVSTMEEVAAVKPIRYRNGTINSIASNLVVGTELTMRGETIKLQFNPTDIFTFNNEAYNWGIFRKNPIPNFSTHIKEALNLAAALGYENLITISDGEDDYFRTGEPIVNWFDGNRIYKDNNVKEVLDPLINQGVRISPIFLSPGNTENEEFYAFCNTIGTDLQKLVEVIKEDRFYKVMAQGIDKIYSVYQVTALLTGGIASFGEKGKKGIVNIEEQAKEMDNLATKLLAFIAIALQRKNTKLTSKFNLTSFLNGRK</sequence>
<reference evidence="1" key="1">
    <citation type="journal article" date="2016" name="ISME J.">
        <title>Chasing the elusive Euryarchaeota class WSA2: genomes reveal a uniquely fastidious methyl-reducing methanogen.</title>
        <authorList>
            <person name="Nobu M.K."/>
            <person name="Narihiro T."/>
            <person name="Kuroda K."/>
            <person name="Mei R."/>
            <person name="Liu W.T."/>
        </authorList>
    </citation>
    <scope>NUCLEOTIDE SEQUENCE [LARGE SCALE GENOMIC DNA]</scope>
    <source>
        <strain evidence="1">ADurb1213_Bin02801</strain>
    </source>
</reference>
<evidence type="ECO:0000313" key="1">
    <source>
        <dbReference type="EMBL" id="KYC57721.1"/>
    </source>
</evidence>